<organism evidence="2 3">
    <name type="scientific">Coccidioides posadasii RMSCC 3488</name>
    <dbReference type="NCBI Taxonomy" id="454284"/>
    <lineage>
        <taxon>Eukaryota</taxon>
        <taxon>Fungi</taxon>
        <taxon>Dikarya</taxon>
        <taxon>Ascomycota</taxon>
        <taxon>Pezizomycotina</taxon>
        <taxon>Eurotiomycetes</taxon>
        <taxon>Eurotiomycetidae</taxon>
        <taxon>Onygenales</taxon>
        <taxon>Onygenaceae</taxon>
        <taxon>Coccidioides</taxon>
    </lineage>
</organism>
<reference evidence="2 3" key="1">
    <citation type="submission" date="2007-06" db="EMBL/GenBank/DDBJ databases">
        <title>The Genome Sequence of Coccidioides posadasii RMSCC_3488.</title>
        <authorList>
            <consortium name="Coccidioides Genome Resources Consortium"/>
            <consortium name="The Broad Institute Genome Sequencing Platform"/>
            <person name="Henn M.R."/>
            <person name="Sykes S."/>
            <person name="Young S."/>
            <person name="Jaffe D."/>
            <person name="Berlin A."/>
            <person name="Alvarez P."/>
            <person name="Butler J."/>
            <person name="Gnerre S."/>
            <person name="Grabherr M."/>
            <person name="Mauceli E."/>
            <person name="Brockman W."/>
            <person name="Kodira C."/>
            <person name="Alvarado L."/>
            <person name="Zeng Q."/>
            <person name="Crawford M."/>
            <person name="Antoine C."/>
            <person name="Devon K."/>
            <person name="Galgiani J."/>
            <person name="Orsborn K."/>
            <person name="Lewis M.L."/>
            <person name="Nusbaum C."/>
            <person name="Galagan J."/>
            <person name="Birren B."/>
        </authorList>
    </citation>
    <scope>NUCLEOTIDE SEQUENCE [LARGE SCALE GENOMIC DNA]</scope>
    <source>
        <strain evidence="2 3">RMSCC 3488</strain>
    </source>
</reference>
<reference evidence="3" key="2">
    <citation type="journal article" date="2009" name="Genome Res.">
        <title>Comparative genomic analyses of the human fungal pathogens Coccidioides and their relatives.</title>
        <authorList>
            <person name="Sharpton T.J."/>
            <person name="Stajich J.E."/>
            <person name="Rounsley S.D."/>
            <person name="Gardner M.J."/>
            <person name="Wortman J.R."/>
            <person name="Jordar V.S."/>
            <person name="Maiti R."/>
            <person name="Kodira C.D."/>
            <person name="Neafsey D.E."/>
            <person name="Zeng Q."/>
            <person name="Hung C.-Y."/>
            <person name="McMahan C."/>
            <person name="Muszewska A."/>
            <person name="Grynberg M."/>
            <person name="Mandel M.A."/>
            <person name="Kellner E.M."/>
            <person name="Barker B.M."/>
            <person name="Galgiani J.N."/>
            <person name="Orbach M.J."/>
            <person name="Kirkland T.N."/>
            <person name="Cole G.T."/>
            <person name="Henn M.R."/>
            <person name="Birren B.W."/>
            <person name="Taylor J.W."/>
        </authorList>
    </citation>
    <scope>NUCLEOTIDE SEQUENCE [LARGE SCALE GENOMIC DNA]</scope>
    <source>
        <strain evidence="3">RMSCC 3488</strain>
    </source>
</reference>
<dbReference type="VEuPathDB" id="FungiDB:CPAG_06180"/>
<protein>
    <submittedName>
        <fullName evidence="2">Uncharacterized protein</fullName>
    </submittedName>
</protein>
<reference evidence="3" key="3">
    <citation type="journal article" date="2010" name="Genome Res.">
        <title>Population genomic sequencing of Coccidioides fungi reveals recent hybridization and transposon control.</title>
        <authorList>
            <person name="Neafsey D.E."/>
            <person name="Barker B.M."/>
            <person name="Sharpton T.J."/>
            <person name="Stajich J.E."/>
            <person name="Park D.J."/>
            <person name="Whiston E."/>
            <person name="Hung C.-Y."/>
            <person name="McMahan C."/>
            <person name="White J."/>
            <person name="Sykes S."/>
            <person name="Heiman D."/>
            <person name="Young S."/>
            <person name="Zeng Q."/>
            <person name="Abouelleil A."/>
            <person name="Aftuck L."/>
            <person name="Bessette D."/>
            <person name="Brown A."/>
            <person name="FitzGerald M."/>
            <person name="Lui A."/>
            <person name="Macdonald J.P."/>
            <person name="Priest M."/>
            <person name="Orbach M.J."/>
            <person name="Galgiani J.N."/>
            <person name="Kirkland T.N."/>
            <person name="Cole G.T."/>
            <person name="Birren B.W."/>
            <person name="Henn M.R."/>
            <person name="Taylor J.W."/>
            <person name="Rounsley S.D."/>
        </authorList>
    </citation>
    <scope>NUCLEOTIDE SEQUENCE [LARGE SCALE GENOMIC DNA]</scope>
    <source>
        <strain evidence="3">RMSCC 3488</strain>
    </source>
</reference>
<evidence type="ECO:0000256" key="1">
    <source>
        <dbReference type="SAM" id="MobiDB-lite"/>
    </source>
</evidence>
<dbReference type="AlphaFoldDB" id="A0A0J6IDQ3"/>
<evidence type="ECO:0000313" key="2">
    <source>
        <dbReference type="EMBL" id="KMM69867.1"/>
    </source>
</evidence>
<sequence length="221" mass="25668">MPRIQTALERSQSHRPAPPLPPEHLPSATSVRFDALLLYDPRFRSSGNSFQILGFERRAHAVQSEISLVIFLCHGTKDFLSVPSYRTDFLRSALITRNYLRRYDRVTQIGYDQSLVLWDNRANSSFPWDYWPSMVIWERKDISHLGCKQSMLAHYREWRLGVLHAKVEKINRQYDDGLRYTYDTKILMQQHYTASKPPSSVTIWLGHDNAMTPPACAKTGI</sequence>
<dbReference type="EMBL" id="DS268112">
    <property type="protein sequence ID" value="KMM69867.1"/>
    <property type="molecule type" value="Genomic_DNA"/>
</dbReference>
<evidence type="ECO:0000313" key="3">
    <source>
        <dbReference type="Proteomes" id="UP000054567"/>
    </source>
</evidence>
<name>A0A0J6IDQ3_COCPO</name>
<feature type="region of interest" description="Disordered" evidence="1">
    <location>
        <begin position="1"/>
        <end position="26"/>
    </location>
</feature>
<dbReference type="Proteomes" id="UP000054567">
    <property type="component" value="Unassembled WGS sequence"/>
</dbReference>
<gene>
    <name evidence="2" type="ORF">CPAG_06180</name>
</gene>
<accession>A0A0J6IDQ3</accession>
<proteinExistence type="predicted"/>